<sequence length="141" mass="16168">MENTGSNEFNTPSEQSTKDLFSDVYEYVPHDDDLSSSSQESQTEAVLEAMDDVNYECSHAVQIITTEEMKMPKKGAVKHNSAYFRYYIHCDQQQIKACRSAFCSLYQIGRKIYDLIKPHVQRELSAHLLINVGIIKTCHLK</sequence>
<evidence type="ECO:0000313" key="2">
    <source>
        <dbReference type="Proteomes" id="UP001159363"/>
    </source>
</evidence>
<gene>
    <name evidence="1" type="ORF">PR048_006348</name>
</gene>
<keyword evidence="2" id="KW-1185">Reference proteome</keyword>
<evidence type="ECO:0000313" key="1">
    <source>
        <dbReference type="EMBL" id="KAJ8893748.1"/>
    </source>
</evidence>
<dbReference type="EMBL" id="JARBHB010000002">
    <property type="protein sequence ID" value="KAJ8893748.1"/>
    <property type="molecule type" value="Genomic_DNA"/>
</dbReference>
<reference evidence="1 2" key="1">
    <citation type="submission" date="2023-02" db="EMBL/GenBank/DDBJ databases">
        <title>LHISI_Scaffold_Assembly.</title>
        <authorList>
            <person name="Stuart O.P."/>
            <person name="Cleave R."/>
            <person name="Magrath M.J.L."/>
            <person name="Mikheyev A.S."/>
        </authorList>
    </citation>
    <scope>NUCLEOTIDE SEQUENCE [LARGE SCALE GENOMIC DNA]</scope>
    <source>
        <strain evidence="1">Daus_M_001</strain>
        <tissue evidence="1">Leg muscle</tissue>
    </source>
</reference>
<proteinExistence type="predicted"/>
<protein>
    <submittedName>
        <fullName evidence="1">Uncharacterized protein</fullName>
    </submittedName>
</protein>
<comment type="caution">
    <text evidence="1">The sequence shown here is derived from an EMBL/GenBank/DDBJ whole genome shotgun (WGS) entry which is preliminary data.</text>
</comment>
<accession>A0ABQ9IAQ0</accession>
<name>A0ABQ9IAQ0_9NEOP</name>
<organism evidence="1 2">
    <name type="scientific">Dryococelus australis</name>
    <dbReference type="NCBI Taxonomy" id="614101"/>
    <lineage>
        <taxon>Eukaryota</taxon>
        <taxon>Metazoa</taxon>
        <taxon>Ecdysozoa</taxon>
        <taxon>Arthropoda</taxon>
        <taxon>Hexapoda</taxon>
        <taxon>Insecta</taxon>
        <taxon>Pterygota</taxon>
        <taxon>Neoptera</taxon>
        <taxon>Polyneoptera</taxon>
        <taxon>Phasmatodea</taxon>
        <taxon>Verophasmatodea</taxon>
        <taxon>Anareolatae</taxon>
        <taxon>Phasmatidae</taxon>
        <taxon>Eurycanthinae</taxon>
        <taxon>Dryococelus</taxon>
    </lineage>
</organism>
<dbReference type="Proteomes" id="UP001159363">
    <property type="component" value="Chromosome 2"/>
</dbReference>